<proteinExistence type="predicted"/>
<evidence type="ECO:0000313" key="1">
    <source>
        <dbReference type="EMBL" id="MCP9612268.1"/>
    </source>
</evidence>
<dbReference type="PANTHER" id="PTHR43481">
    <property type="entry name" value="FRUCTOSE-1-PHOSPHATE PHOSPHATASE"/>
    <property type="match status" value="1"/>
</dbReference>
<keyword evidence="2" id="KW-1185">Reference proteome</keyword>
<dbReference type="PRINTS" id="PR00413">
    <property type="entry name" value="HADHALOGNASE"/>
</dbReference>
<sequence length="247" mass="27239">MIKEAIKKYNISHSQSIKSLKAVLIDMDGVLYDSMKNHAKSWYVTMQSQGINSTEDEFYMYEGRTGASTINLLFEREKGRKATEQEKKDIYRLKTENFCRFPPAPPMPGALDFLENVKSKGITPVLVTGSGQVSLLEKLNHDYHGIFTPNHMVTAFDVKHGKPNPEPYLMGLKKAGVTASEAIVVENAPLGVEAGVAAGIFTVAVNTGPLSDQILLDAGADLLLPSMQKLADYFDELFNAIKDSENH</sequence>
<keyword evidence="1" id="KW-0378">Hydrolase</keyword>
<dbReference type="InterPro" id="IPR051806">
    <property type="entry name" value="HAD-like_SPP"/>
</dbReference>
<accession>A0ABT1MI04</accession>
<reference evidence="1 2" key="1">
    <citation type="submission" date="2022-07" db="EMBL/GenBank/DDBJ databases">
        <title>Fecal culturing of patients with breast cancer.</title>
        <authorList>
            <person name="Teng N.M.Y."/>
            <person name="Kiu R."/>
            <person name="Evans R."/>
            <person name="Baker D.J."/>
            <person name="Zenner C."/>
            <person name="Robinson S.D."/>
            <person name="Hall L.J."/>
        </authorList>
    </citation>
    <scope>NUCLEOTIDE SEQUENCE [LARGE SCALE GENOMIC DNA]</scope>
    <source>
        <strain evidence="1 2">LH1063</strain>
    </source>
</reference>
<dbReference type="RefSeq" id="WP_255027553.1">
    <property type="nucleotide sequence ID" value="NZ_JANDHW010000008.1"/>
</dbReference>
<dbReference type="GO" id="GO:0016787">
    <property type="term" value="F:hydrolase activity"/>
    <property type="evidence" value="ECO:0007669"/>
    <property type="project" value="UniProtKB-KW"/>
</dbReference>
<dbReference type="SFLD" id="SFLDG01135">
    <property type="entry name" value="C1.5.6:_HAD__Beta-PGM__Phospha"/>
    <property type="match status" value="1"/>
</dbReference>
<evidence type="ECO:0000313" key="2">
    <source>
        <dbReference type="Proteomes" id="UP001205603"/>
    </source>
</evidence>
<dbReference type="SFLD" id="SFLDG01129">
    <property type="entry name" value="C1.5:_HAD__Beta-PGM__Phosphata"/>
    <property type="match status" value="1"/>
</dbReference>
<dbReference type="Proteomes" id="UP001205603">
    <property type="component" value="Unassembled WGS sequence"/>
</dbReference>
<dbReference type="NCBIfam" id="TIGR01509">
    <property type="entry name" value="HAD-SF-IA-v3"/>
    <property type="match status" value="1"/>
</dbReference>
<dbReference type="Gene3D" id="3.40.50.1000">
    <property type="entry name" value="HAD superfamily/HAD-like"/>
    <property type="match status" value="1"/>
</dbReference>
<dbReference type="SUPFAM" id="SSF56784">
    <property type="entry name" value="HAD-like"/>
    <property type="match status" value="1"/>
</dbReference>
<organism evidence="1 2">
    <name type="scientific">Coprobacter tertius</name>
    <dbReference type="NCBI Taxonomy" id="2944915"/>
    <lineage>
        <taxon>Bacteria</taxon>
        <taxon>Pseudomonadati</taxon>
        <taxon>Bacteroidota</taxon>
        <taxon>Bacteroidia</taxon>
        <taxon>Bacteroidales</taxon>
        <taxon>Barnesiellaceae</taxon>
        <taxon>Coprobacter</taxon>
    </lineage>
</organism>
<dbReference type="EMBL" id="JANDHW010000008">
    <property type="protein sequence ID" value="MCP9612268.1"/>
    <property type="molecule type" value="Genomic_DNA"/>
</dbReference>
<dbReference type="PANTHER" id="PTHR43481:SF4">
    <property type="entry name" value="GLYCEROL-1-PHOSPHATE PHOSPHOHYDROLASE 1-RELATED"/>
    <property type="match status" value="1"/>
</dbReference>
<name>A0ABT1MI04_9BACT</name>
<dbReference type="InterPro" id="IPR023198">
    <property type="entry name" value="PGP-like_dom2"/>
</dbReference>
<protein>
    <submittedName>
        <fullName evidence="1">HAD-IA family hydrolase</fullName>
    </submittedName>
</protein>
<dbReference type="InterPro" id="IPR023214">
    <property type="entry name" value="HAD_sf"/>
</dbReference>
<dbReference type="Gene3D" id="1.10.150.240">
    <property type="entry name" value="Putative phosphatase, domain 2"/>
    <property type="match status" value="1"/>
</dbReference>
<dbReference type="InterPro" id="IPR036412">
    <property type="entry name" value="HAD-like_sf"/>
</dbReference>
<comment type="caution">
    <text evidence="1">The sequence shown here is derived from an EMBL/GenBank/DDBJ whole genome shotgun (WGS) entry which is preliminary data.</text>
</comment>
<dbReference type="Pfam" id="PF00702">
    <property type="entry name" value="Hydrolase"/>
    <property type="match status" value="1"/>
</dbReference>
<dbReference type="SFLD" id="SFLDS00003">
    <property type="entry name" value="Haloacid_Dehalogenase"/>
    <property type="match status" value="1"/>
</dbReference>
<dbReference type="InterPro" id="IPR006439">
    <property type="entry name" value="HAD-SF_hydro_IA"/>
</dbReference>
<gene>
    <name evidence="1" type="ORF">NMU02_09205</name>
</gene>